<feature type="domain" description="PLD phosphodiesterase" evidence="10">
    <location>
        <begin position="135"/>
        <end position="166"/>
    </location>
</feature>
<comment type="subcellular location">
    <subcellularLocation>
        <location evidence="3">Secreted</location>
    </subcellularLocation>
</comment>
<dbReference type="InterPro" id="IPR001736">
    <property type="entry name" value="PLipase_D/transphosphatidylase"/>
</dbReference>
<evidence type="ECO:0000259" key="10">
    <source>
        <dbReference type="PROSITE" id="PS50035"/>
    </source>
</evidence>
<evidence type="ECO:0000313" key="11">
    <source>
        <dbReference type="EMBL" id="KAB7738660.1"/>
    </source>
</evidence>
<evidence type="ECO:0000256" key="7">
    <source>
        <dbReference type="ARBA" id="ARBA00022801"/>
    </source>
</evidence>
<reference evidence="11 12" key="1">
    <citation type="submission" date="2019-09" db="EMBL/GenBank/DDBJ databases">
        <title>Parvibaculum sedimenti sp. nov., isolated from sediment.</title>
        <authorList>
            <person name="Wang Y."/>
        </authorList>
    </citation>
    <scope>NUCLEOTIDE SEQUENCE [LARGE SCALE GENOMIC DNA]</scope>
    <source>
        <strain evidence="11 12">HXT-9</strain>
    </source>
</reference>
<dbReference type="InterPro" id="IPR025202">
    <property type="entry name" value="PLD-like_dom"/>
</dbReference>
<dbReference type="GO" id="GO:0009395">
    <property type="term" value="P:phospholipid catabolic process"/>
    <property type="evidence" value="ECO:0007669"/>
    <property type="project" value="TreeGrafter"/>
</dbReference>
<keyword evidence="8" id="KW-0443">Lipid metabolism</keyword>
<evidence type="ECO:0000256" key="5">
    <source>
        <dbReference type="ARBA" id="ARBA00022525"/>
    </source>
</evidence>
<comment type="catalytic activity">
    <reaction evidence="1">
        <text>a 1,2-diacyl-sn-glycero-3-phosphocholine + H2O = a 1,2-diacyl-sn-glycero-3-phosphate + choline + H(+)</text>
        <dbReference type="Rhea" id="RHEA:14445"/>
        <dbReference type="ChEBI" id="CHEBI:15354"/>
        <dbReference type="ChEBI" id="CHEBI:15377"/>
        <dbReference type="ChEBI" id="CHEBI:15378"/>
        <dbReference type="ChEBI" id="CHEBI:57643"/>
        <dbReference type="ChEBI" id="CHEBI:58608"/>
        <dbReference type="EC" id="3.1.4.4"/>
    </reaction>
</comment>
<gene>
    <name evidence="11" type="ORF">F2P47_16190</name>
</gene>
<evidence type="ECO:0000256" key="3">
    <source>
        <dbReference type="ARBA" id="ARBA00004613"/>
    </source>
</evidence>
<dbReference type="GO" id="GO:0005576">
    <property type="term" value="C:extracellular region"/>
    <property type="evidence" value="ECO:0007669"/>
    <property type="project" value="UniProtKB-SubCell"/>
</dbReference>
<dbReference type="PROSITE" id="PS50035">
    <property type="entry name" value="PLD"/>
    <property type="match status" value="2"/>
</dbReference>
<dbReference type="SMART" id="SM00155">
    <property type="entry name" value="PLDc"/>
    <property type="match status" value="2"/>
</dbReference>
<keyword evidence="7" id="KW-0378">Hydrolase</keyword>
<proteinExistence type="predicted"/>
<dbReference type="AlphaFoldDB" id="A0A6N6VDM9"/>
<keyword evidence="6" id="KW-0677">Repeat</keyword>
<accession>A0A6N6VDM9</accession>
<evidence type="ECO:0000256" key="9">
    <source>
        <dbReference type="ARBA" id="ARBA00029594"/>
    </source>
</evidence>
<sequence>MDKTATDQHAQITPYIPFPTTGSYPVRHGNIVRPLIDGEPAFRRIGKAVEAAQKSVWVTVAFMHPDFEMPDGRGSLFDVLDAAVARGVDVRVIFWRMNEDVNFPRTSVFSGEPHHLDHLSKRSTQFLVRWDRAHGAYCQHQKSWLIDAGLPEEIAFVGGINLDPESVVAPGHGSHAGESTHDVYAEIRGPAATDVHHNFVQRWNEASDRAERDGVWPSHELQGDLPFPGAISPAAGDAIVHIQRTVRAGRYTDPTPPPGGEPFAIHEGESSIHAQYLAAIDAARRTIYLEDQSIASQDIVDRLDSALTRGVDVVYLVPADANGFTKEARANPRSRSFFEKLASLSRHPHFSLVGIAARGSDGISRNVYVHAKICLIDDCWATIGSCNVANRSFFGDTELNASFWAPDVVKSLRRDLLEEHLGIDTSALDDRSALELYREIARANTERRAKGEEMAGLAFEIDPATYGT</sequence>
<dbReference type="InterPro" id="IPR015679">
    <property type="entry name" value="PLipase_D_fam"/>
</dbReference>
<dbReference type="Proteomes" id="UP000468901">
    <property type="component" value="Unassembled WGS sequence"/>
</dbReference>
<dbReference type="PANTHER" id="PTHR18896:SF76">
    <property type="entry name" value="PHOSPHOLIPASE"/>
    <property type="match status" value="1"/>
</dbReference>
<evidence type="ECO:0000256" key="2">
    <source>
        <dbReference type="ARBA" id="ARBA00003145"/>
    </source>
</evidence>
<comment type="function">
    <text evidence="2">Could be a virulence factor.</text>
</comment>
<dbReference type="Gene3D" id="3.30.870.10">
    <property type="entry name" value="Endonuclease Chain A"/>
    <property type="match status" value="2"/>
</dbReference>
<dbReference type="Pfam" id="PF13091">
    <property type="entry name" value="PLDc_2"/>
    <property type="match status" value="2"/>
</dbReference>
<organism evidence="11 12">
    <name type="scientific">Parvibaculum sedimenti</name>
    <dbReference type="NCBI Taxonomy" id="2608632"/>
    <lineage>
        <taxon>Bacteria</taxon>
        <taxon>Pseudomonadati</taxon>
        <taxon>Pseudomonadota</taxon>
        <taxon>Alphaproteobacteria</taxon>
        <taxon>Hyphomicrobiales</taxon>
        <taxon>Parvibaculaceae</taxon>
        <taxon>Parvibaculum</taxon>
    </lineage>
</organism>
<evidence type="ECO:0000256" key="4">
    <source>
        <dbReference type="ARBA" id="ARBA00018392"/>
    </source>
</evidence>
<keyword evidence="12" id="KW-1185">Reference proteome</keyword>
<evidence type="ECO:0000313" key="12">
    <source>
        <dbReference type="Proteomes" id="UP000468901"/>
    </source>
</evidence>
<keyword evidence="5" id="KW-0964">Secreted</keyword>
<evidence type="ECO:0000256" key="8">
    <source>
        <dbReference type="ARBA" id="ARBA00023098"/>
    </source>
</evidence>
<feature type="domain" description="PLD phosphodiesterase" evidence="10">
    <location>
        <begin position="365"/>
        <end position="392"/>
    </location>
</feature>
<dbReference type="RefSeq" id="WP_152217426.1">
    <property type="nucleotide sequence ID" value="NZ_JBAQYD010000366.1"/>
</dbReference>
<comment type="caution">
    <text evidence="11">The sequence shown here is derived from an EMBL/GenBank/DDBJ whole genome shotgun (WGS) entry which is preliminary data.</text>
</comment>
<dbReference type="PANTHER" id="PTHR18896">
    <property type="entry name" value="PHOSPHOLIPASE D"/>
    <property type="match status" value="1"/>
</dbReference>
<evidence type="ECO:0000256" key="6">
    <source>
        <dbReference type="ARBA" id="ARBA00022737"/>
    </source>
</evidence>
<dbReference type="GO" id="GO:0004630">
    <property type="term" value="F:phospholipase D activity"/>
    <property type="evidence" value="ECO:0007669"/>
    <property type="project" value="UniProtKB-EC"/>
</dbReference>
<dbReference type="EMBL" id="WESC01000018">
    <property type="protein sequence ID" value="KAB7738660.1"/>
    <property type="molecule type" value="Genomic_DNA"/>
</dbReference>
<name>A0A6N6VDM9_9HYPH</name>
<evidence type="ECO:0000256" key="1">
    <source>
        <dbReference type="ARBA" id="ARBA00000798"/>
    </source>
</evidence>
<protein>
    <recommendedName>
        <fullName evidence="4">Phospholipase D</fullName>
    </recommendedName>
    <alternativeName>
        <fullName evidence="9">Choline phosphatase</fullName>
    </alternativeName>
</protein>
<dbReference type="SUPFAM" id="SSF56024">
    <property type="entry name" value="Phospholipase D/nuclease"/>
    <property type="match status" value="2"/>
</dbReference>